<protein>
    <submittedName>
        <fullName evidence="2">DUF262 domain-containing protein</fullName>
    </submittedName>
</protein>
<evidence type="ECO:0000259" key="1">
    <source>
        <dbReference type="Pfam" id="PF03235"/>
    </source>
</evidence>
<dbReference type="RefSeq" id="WP_139687111.1">
    <property type="nucleotide sequence ID" value="NZ_WEHW01000070.1"/>
</dbReference>
<dbReference type="InterPro" id="IPR004919">
    <property type="entry name" value="GmrSD_N"/>
</dbReference>
<reference evidence="2 3" key="1">
    <citation type="submission" date="2019-10" db="EMBL/GenBank/DDBJ databases">
        <title>Genome diversity of Sutterella seckii.</title>
        <authorList>
            <person name="Chaplin A.V."/>
            <person name="Sokolova S.R."/>
            <person name="Mosin K.A."/>
            <person name="Ivanova E.L."/>
            <person name="Kochetkova T.O."/>
            <person name="Goltsov A.Y."/>
            <person name="Trofimov D.Y."/>
            <person name="Efimov B.A."/>
        </authorList>
    </citation>
    <scope>NUCLEOTIDE SEQUENCE [LARGE SCALE GENOMIC DNA]</scope>
    <source>
        <strain evidence="2 3">ASD3426</strain>
    </source>
</reference>
<dbReference type="PANTHER" id="PTHR39639:SF1">
    <property type="entry name" value="DUF262 DOMAIN-CONTAINING PROTEIN"/>
    <property type="match status" value="1"/>
</dbReference>
<accession>A0AAI9WM94</accession>
<dbReference type="AlphaFoldDB" id="A0AAI9WM94"/>
<dbReference type="EMBL" id="WEHW01000070">
    <property type="protein sequence ID" value="KAB7649682.1"/>
    <property type="molecule type" value="Genomic_DNA"/>
</dbReference>
<proteinExistence type="predicted"/>
<dbReference type="Pfam" id="PF03235">
    <property type="entry name" value="GmrSD_N"/>
    <property type="match status" value="1"/>
</dbReference>
<dbReference type="Proteomes" id="UP000469462">
    <property type="component" value="Unassembled WGS sequence"/>
</dbReference>
<evidence type="ECO:0000313" key="2">
    <source>
        <dbReference type="EMBL" id="KAB7649682.1"/>
    </source>
</evidence>
<evidence type="ECO:0000313" key="3">
    <source>
        <dbReference type="Proteomes" id="UP000469462"/>
    </source>
</evidence>
<dbReference type="PANTHER" id="PTHR39639">
    <property type="entry name" value="CHROMOSOME 16, WHOLE GENOME SHOTGUN SEQUENCE"/>
    <property type="match status" value="1"/>
</dbReference>
<keyword evidence="3" id="KW-1185">Reference proteome</keyword>
<name>A0AAI9WM94_9BURK</name>
<gene>
    <name evidence="2" type="ORF">GBM96_10930</name>
</gene>
<comment type="caution">
    <text evidence="2">The sequence shown here is derived from an EMBL/GenBank/DDBJ whole genome shotgun (WGS) entry which is preliminary data.</text>
</comment>
<organism evidence="2 3">
    <name type="scientific">Sutterella seckii</name>
    <dbReference type="NCBI Taxonomy" id="1944635"/>
    <lineage>
        <taxon>Bacteria</taxon>
        <taxon>Pseudomonadati</taxon>
        <taxon>Pseudomonadota</taxon>
        <taxon>Betaproteobacteria</taxon>
        <taxon>Burkholderiales</taxon>
        <taxon>Sutterellaceae</taxon>
        <taxon>Sutterella</taxon>
    </lineage>
</organism>
<feature type="domain" description="GmrSD restriction endonucleases N-terminal" evidence="1">
    <location>
        <begin position="29"/>
        <end position="219"/>
    </location>
</feature>
<sequence length="410" mass="48494">MDNVKPEKKTPMVFYGEYSLRHWIRLILNGNIQLPEYQRKFVWRESDAFDLLNSICNHQFVPPITIGAYQKEGKVINYIIDGQQRLTSILLAYIGIFPKNIKIDSRKTKNQENIEIQTESDEEYQKWTFKELTKLGNTKEAILQAISGGDEKLRYIRLRDNFPVMDDDFLGKRYVGFSYIVYHNENISEENNFFSTLFRNINIHGKPLHPVESRRALYFLDQDLETWFEPEFCKGILYTASERSGRYYFDFTRALALLSQFVKCGEDIEEVAKGYLNKIELYYECYIRSVCNRNQSGDFQYLPKIYDSEGRQGVISKLVDNYNKLKLPKEFQSIIDLDLYVFGLMYFTIFKESELKNIDEPDKLKNKINGWIEKLKREPGYGKSSGRITRVRQRIILSIELYRTVFVDKK</sequence>